<sequence>MTTPSQTWATVIGGRASPARKRRKRIPTDLRSPVSGLSLCAMVLLAFCVVLFGVTSPVAAAPSLAAKSWPPMKTYDIWGSPADNRLQDAESGARSSSSFDPVTNRTATGSVRRTRYSYGEPTTGVASFYGDASNQQQQQQRRRTAKVLNFLPVPVDDECLSDDGRRTGMCMNVYECRIQGGAARGQCALGFGVCCVFVATCNEEIVNNITYFVSPSFPGIVPKDLGSCKLKIKLMNPDISQLKFEFIHFALGQPNRRTGVCEGDLFRLIGGISPFDLCGQNSGQHLYYDLNPKSRADEPIELEMNFASRSFAQRLWEIRVSQIPFSQRSPSGCMQYFTGTEGLIQTFNFAENGRYLANQNYRACIRQEKGMCSVSYEPCDDQSFRIGLPGQFGGQGAPGGAGGGPVGGVGPAGGLPGGPTSGTGPFSDPSLADDPLAPAADIPAEPSPVADPIVEASPEAPATDLETAADEPVPAEEEPEVAADEPAADEEGSGGGGGGFFDGFFPSFFSRSIFDDDDDLIKAPKRRKGKGMAGADWQARQFEGINCLDRITLPCIVEDFIGVGMGDLPTCRPVHCGNSLCPPGVSPCRVETSVTPFRLGIHFGEGIDRGSPEDNIGACIRYNQIPCAG</sequence>
<feature type="region of interest" description="Disordered" evidence="3">
    <location>
        <begin position="86"/>
        <end position="106"/>
    </location>
</feature>
<evidence type="ECO:0000313" key="6">
    <source>
        <dbReference type="EnsemblMetazoa" id="AEPI008939-PA"/>
    </source>
</evidence>
<reference evidence="7" key="1">
    <citation type="submission" date="2013-03" db="EMBL/GenBank/DDBJ databases">
        <title>The Genome Sequence of Anopheles epiroticus epiroticus2.</title>
        <authorList>
            <consortium name="The Broad Institute Genomics Platform"/>
            <person name="Neafsey D.E."/>
            <person name="Howell P."/>
            <person name="Walker B."/>
            <person name="Young S.K."/>
            <person name="Zeng Q."/>
            <person name="Gargeya S."/>
            <person name="Fitzgerald M."/>
            <person name="Haas B."/>
            <person name="Abouelleil A."/>
            <person name="Allen A.W."/>
            <person name="Alvarado L."/>
            <person name="Arachchi H.M."/>
            <person name="Berlin A.M."/>
            <person name="Chapman S.B."/>
            <person name="Gainer-Dewar J."/>
            <person name="Goldberg J."/>
            <person name="Griggs A."/>
            <person name="Gujja S."/>
            <person name="Hansen M."/>
            <person name="Howarth C."/>
            <person name="Imamovic A."/>
            <person name="Ireland A."/>
            <person name="Larimer J."/>
            <person name="McCowan C."/>
            <person name="Murphy C."/>
            <person name="Pearson M."/>
            <person name="Poon T.W."/>
            <person name="Priest M."/>
            <person name="Roberts A."/>
            <person name="Saif S."/>
            <person name="Shea T."/>
            <person name="Sisk P."/>
            <person name="Sykes S."/>
            <person name="Wortman J."/>
            <person name="Nusbaum C."/>
            <person name="Birren B."/>
        </authorList>
    </citation>
    <scope>NUCLEOTIDE SEQUENCE [LARGE SCALE GENOMIC DNA]</scope>
    <source>
        <strain evidence="7">Epiroticus2</strain>
    </source>
</reference>
<feature type="compositionally biased region" description="Polar residues" evidence="3">
    <location>
        <begin position="93"/>
        <end position="106"/>
    </location>
</feature>
<feature type="disulfide bond" evidence="2">
    <location>
        <begin position="261"/>
        <end position="278"/>
    </location>
</feature>
<evidence type="ECO:0000256" key="4">
    <source>
        <dbReference type="SAM" id="Phobius"/>
    </source>
</evidence>
<dbReference type="PROSITE" id="PS01180">
    <property type="entry name" value="CUB"/>
    <property type="match status" value="1"/>
</dbReference>
<keyword evidence="4" id="KW-1133">Transmembrane helix</keyword>
<evidence type="ECO:0000259" key="5">
    <source>
        <dbReference type="PROSITE" id="PS01180"/>
    </source>
</evidence>
<evidence type="ECO:0000256" key="3">
    <source>
        <dbReference type="SAM" id="MobiDB-lite"/>
    </source>
</evidence>
<feature type="domain" description="CUB" evidence="5">
    <location>
        <begin position="201"/>
        <end position="328"/>
    </location>
</feature>
<evidence type="ECO:0000256" key="2">
    <source>
        <dbReference type="PROSITE-ProRule" id="PRU00059"/>
    </source>
</evidence>
<dbReference type="AlphaFoldDB" id="A0A182PPR0"/>
<dbReference type="VEuPathDB" id="VectorBase:AEPI008939"/>
<name>A0A182PPR0_9DIPT</name>
<evidence type="ECO:0000256" key="1">
    <source>
        <dbReference type="ARBA" id="ARBA00023157"/>
    </source>
</evidence>
<organism evidence="6 7">
    <name type="scientific">Anopheles epiroticus</name>
    <dbReference type="NCBI Taxonomy" id="199890"/>
    <lineage>
        <taxon>Eukaryota</taxon>
        <taxon>Metazoa</taxon>
        <taxon>Ecdysozoa</taxon>
        <taxon>Arthropoda</taxon>
        <taxon>Hexapoda</taxon>
        <taxon>Insecta</taxon>
        <taxon>Pterygota</taxon>
        <taxon>Neoptera</taxon>
        <taxon>Endopterygota</taxon>
        <taxon>Diptera</taxon>
        <taxon>Nematocera</taxon>
        <taxon>Culicoidea</taxon>
        <taxon>Culicidae</taxon>
        <taxon>Anophelinae</taxon>
        <taxon>Anopheles</taxon>
    </lineage>
</organism>
<keyword evidence="4" id="KW-0472">Membrane</keyword>
<reference evidence="6" key="2">
    <citation type="submission" date="2020-05" db="UniProtKB">
        <authorList>
            <consortium name="EnsemblMetazoa"/>
        </authorList>
    </citation>
    <scope>IDENTIFICATION</scope>
    <source>
        <strain evidence="6">Epiroticus2</strain>
    </source>
</reference>
<dbReference type="EnsemblMetazoa" id="AEPI008939-RA">
    <property type="protein sequence ID" value="AEPI008939-PA"/>
    <property type="gene ID" value="AEPI008939"/>
</dbReference>
<dbReference type="InterPro" id="IPR000859">
    <property type="entry name" value="CUB_dom"/>
</dbReference>
<dbReference type="Pfam" id="PF26080">
    <property type="entry name" value="CUB_animal"/>
    <property type="match status" value="1"/>
</dbReference>
<feature type="compositionally biased region" description="Acidic residues" evidence="3">
    <location>
        <begin position="467"/>
        <end position="492"/>
    </location>
</feature>
<feature type="compositionally biased region" description="Gly residues" evidence="3">
    <location>
        <begin position="390"/>
        <end position="421"/>
    </location>
</feature>
<dbReference type="STRING" id="199890.A0A182PPR0"/>
<feature type="region of interest" description="Disordered" evidence="3">
    <location>
        <begin position="390"/>
        <end position="497"/>
    </location>
</feature>
<dbReference type="PANTHER" id="PTHR33236">
    <property type="entry name" value="INTRAFLAGELLAR TRANSPORT PROTEIN 122 FAMILY PROTEIN-RELATED"/>
    <property type="match status" value="1"/>
</dbReference>
<feature type="disulfide bond" evidence="2">
    <location>
        <begin position="201"/>
        <end position="228"/>
    </location>
</feature>
<dbReference type="Proteomes" id="UP000075885">
    <property type="component" value="Unassembled WGS sequence"/>
</dbReference>
<dbReference type="PANTHER" id="PTHR33236:SF4">
    <property type="entry name" value="CUB DOMAIN-CONTAINING PROTEIN"/>
    <property type="match status" value="1"/>
</dbReference>
<keyword evidence="7" id="KW-1185">Reference proteome</keyword>
<keyword evidence="4" id="KW-0812">Transmembrane</keyword>
<accession>A0A182PPR0</accession>
<proteinExistence type="predicted"/>
<dbReference type="InterPro" id="IPR058698">
    <property type="entry name" value="CUB_metazoa"/>
</dbReference>
<feature type="transmembrane region" description="Helical" evidence="4">
    <location>
        <begin position="30"/>
        <end position="54"/>
    </location>
</feature>
<keyword evidence="1 2" id="KW-1015">Disulfide bond</keyword>
<feature type="compositionally biased region" description="Low complexity" evidence="3">
    <location>
        <begin position="422"/>
        <end position="444"/>
    </location>
</feature>
<evidence type="ECO:0000313" key="7">
    <source>
        <dbReference type="Proteomes" id="UP000075885"/>
    </source>
</evidence>
<protein>
    <recommendedName>
        <fullName evidence="5">CUB domain-containing protein</fullName>
    </recommendedName>
</protein>
<feature type="region of interest" description="Disordered" evidence="3">
    <location>
        <begin position="1"/>
        <end position="27"/>
    </location>
</feature>